<accession>A0A1Q9C689</accession>
<dbReference type="AlphaFoldDB" id="A0A1Q9C689"/>
<feature type="transmembrane region" description="Helical" evidence="1">
    <location>
        <begin position="104"/>
        <end position="122"/>
    </location>
</feature>
<protein>
    <submittedName>
        <fullName evidence="2">Uncharacterized protein</fullName>
    </submittedName>
</protein>
<reference evidence="2 3" key="1">
    <citation type="submission" date="2016-02" db="EMBL/GenBank/DDBJ databases">
        <title>Genome analysis of coral dinoflagellate symbionts highlights evolutionary adaptations to a symbiotic lifestyle.</title>
        <authorList>
            <person name="Aranda M."/>
            <person name="Li Y."/>
            <person name="Liew Y.J."/>
            <person name="Baumgarten S."/>
            <person name="Simakov O."/>
            <person name="Wilson M."/>
            <person name="Piel J."/>
            <person name="Ashoor H."/>
            <person name="Bougouffa S."/>
            <person name="Bajic V.B."/>
            <person name="Ryu T."/>
            <person name="Ravasi T."/>
            <person name="Bayer T."/>
            <person name="Micklem G."/>
            <person name="Kim H."/>
            <person name="Bhak J."/>
            <person name="Lajeunesse T.C."/>
            <person name="Voolstra C.R."/>
        </authorList>
    </citation>
    <scope>NUCLEOTIDE SEQUENCE [LARGE SCALE GENOMIC DNA]</scope>
    <source>
        <strain evidence="2 3">CCMP2467</strain>
    </source>
</reference>
<evidence type="ECO:0000256" key="1">
    <source>
        <dbReference type="SAM" id="Phobius"/>
    </source>
</evidence>
<evidence type="ECO:0000313" key="2">
    <source>
        <dbReference type="EMBL" id="OLP78417.1"/>
    </source>
</evidence>
<dbReference type="Proteomes" id="UP000186817">
    <property type="component" value="Unassembled WGS sequence"/>
</dbReference>
<dbReference type="OrthoDB" id="441945at2759"/>
<comment type="caution">
    <text evidence="2">The sequence shown here is derived from an EMBL/GenBank/DDBJ whole genome shotgun (WGS) entry which is preliminary data.</text>
</comment>
<keyword evidence="3" id="KW-1185">Reference proteome</keyword>
<organism evidence="2 3">
    <name type="scientific">Symbiodinium microadriaticum</name>
    <name type="common">Dinoflagellate</name>
    <name type="synonym">Zooxanthella microadriatica</name>
    <dbReference type="NCBI Taxonomy" id="2951"/>
    <lineage>
        <taxon>Eukaryota</taxon>
        <taxon>Sar</taxon>
        <taxon>Alveolata</taxon>
        <taxon>Dinophyceae</taxon>
        <taxon>Suessiales</taxon>
        <taxon>Symbiodiniaceae</taxon>
        <taxon>Symbiodinium</taxon>
    </lineage>
</organism>
<keyword evidence="1" id="KW-1133">Transmembrane helix</keyword>
<dbReference type="EMBL" id="LSRX01001615">
    <property type="protein sequence ID" value="OLP78417.1"/>
    <property type="molecule type" value="Genomic_DNA"/>
</dbReference>
<keyword evidence="1" id="KW-0812">Transmembrane</keyword>
<keyword evidence="1" id="KW-0472">Membrane</keyword>
<name>A0A1Q9C689_SYMMI</name>
<evidence type="ECO:0000313" key="3">
    <source>
        <dbReference type="Proteomes" id="UP000186817"/>
    </source>
</evidence>
<sequence>MWRLDLRDVVCAACVLDGFVELCGALLGSESESCELDRPLRSLVIALWLVIEFCAPVESSIRAASENLEWMNVLTVSERDDGATQQTMLELKAICSLQIRRKGYVFLWASILALVAVHTSAWTRDPAYRRGRLAQHWSGQKMAVFTSAYGDCFHVPRLLSFGSRHETSSELCVLKVCTGLLFFLQSEKIRGQSKCIRCAKLYQDIKAYYDRTGVTDRLPKLLPTMLREKDRGKIKSSKLRAKAGEARALVGAALELATKYLSPANPAEEAMLRGTEALQSMYACLSTAAWDKDVFRVNPSSNTWTYRDESYGHTLALLGRRRVKNRDAIPSVEWSETLACAPAHRKRLCQEAGKQLAKAQQGQNFDELTQAVAAAEKCGIRMEIEKEAAVFSKQYEEDAVEVRRAMNSKDEAKGFEDSFLMGRSGRGVQW</sequence>
<proteinExistence type="predicted"/>
<gene>
    <name evidence="2" type="ORF">AK812_SmicGene41406</name>
</gene>